<dbReference type="GO" id="GO:0051118">
    <property type="term" value="F:glucan endo-1,3-alpha-glucosidase activity"/>
    <property type="evidence" value="ECO:0007669"/>
    <property type="project" value="InterPro"/>
</dbReference>
<dbReference type="OrthoDB" id="3257981at2759"/>
<evidence type="ECO:0008006" key="4">
    <source>
        <dbReference type="Google" id="ProtNLM"/>
    </source>
</evidence>
<dbReference type="InterPro" id="IPR005197">
    <property type="entry name" value="Glyco_hydro_71"/>
</dbReference>
<evidence type="ECO:0000256" key="1">
    <source>
        <dbReference type="SAM" id="SignalP"/>
    </source>
</evidence>
<dbReference type="Gene3D" id="3.20.20.80">
    <property type="entry name" value="Glycosidases"/>
    <property type="match status" value="1"/>
</dbReference>
<name>A0A9W4UGZ8_9PLEO</name>
<keyword evidence="1" id="KW-0732">Signal</keyword>
<feature type="signal peptide" evidence="1">
    <location>
        <begin position="1"/>
        <end position="17"/>
    </location>
</feature>
<comment type="caution">
    <text evidence="2">The sequence shown here is derived from an EMBL/GenBank/DDBJ whole genome shotgun (WGS) entry which is preliminary data.</text>
</comment>
<protein>
    <recommendedName>
        <fullName evidence="4">Glycoside hydrolase family 71 protein</fullName>
    </recommendedName>
</protein>
<reference evidence="2" key="1">
    <citation type="submission" date="2023-01" db="EMBL/GenBank/DDBJ databases">
        <authorList>
            <person name="Van Ghelder C."/>
            <person name="Rancurel C."/>
        </authorList>
    </citation>
    <scope>NUCLEOTIDE SEQUENCE</scope>
    <source>
        <strain evidence="2">CNCM I-4278</strain>
    </source>
</reference>
<sequence>MRLSLFASGLLAAVSYAAPLAERAEGKLVFAHFMMGTQAARTSSKDYDADMQQAKAAGIDAFALNIGLDDYTEKQLDFAYQSAADNDFKVFISFDYNYYTTGSEAAVASLIKKYGGKPSQLIYNNKIYVSTFNGNQEPAKTLNAPALKAAAGDIYLCPNFMPKGSSEGIDCAFNWAAWPNNGANRAPTSAVNLTVEMGDTDYKNWLGSKAYMAPVSPWFFTDFDQYDKHWVFPGDLLWHSRWNNILSSAPQFVEIITWNDYGESHNVIDLPAGSTVDGAAWSSDMPHHGWLEMALPYIKAFKSGATAPAIEEEKLVYWYRTSRVADFPKAIEGKETLRDSVFVVAHLKSAGTVTVTSGSTSQTFEAQAGASAFEVPMGYGQQTFKLSRGGQDVFSGTGKKQITNQGTNLNAYVGVAKA</sequence>
<accession>A0A9W4UGZ8</accession>
<dbReference type="Pfam" id="PF03659">
    <property type="entry name" value="Glyco_hydro_71"/>
    <property type="match status" value="1"/>
</dbReference>
<evidence type="ECO:0000313" key="2">
    <source>
        <dbReference type="EMBL" id="CAI6334123.1"/>
    </source>
</evidence>
<proteinExistence type="predicted"/>
<evidence type="ECO:0000313" key="3">
    <source>
        <dbReference type="Proteomes" id="UP001152607"/>
    </source>
</evidence>
<organism evidence="2 3">
    <name type="scientific">Periconia digitata</name>
    <dbReference type="NCBI Taxonomy" id="1303443"/>
    <lineage>
        <taxon>Eukaryota</taxon>
        <taxon>Fungi</taxon>
        <taxon>Dikarya</taxon>
        <taxon>Ascomycota</taxon>
        <taxon>Pezizomycotina</taxon>
        <taxon>Dothideomycetes</taxon>
        <taxon>Pleosporomycetidae</taxon>
        <taxon>Pleosporales</taxon>
        <taxon>Massarineae</taxon>
        <taxon>Periconiaceae</taxon>
        <taxon>Periconia</taxon>
    </lineage>
</organism>
<dbReference type="AlphaFoldDB" id="A0A9W4UGZ8"/>
<dbReference type="Proteomes" id="UP001152607">
    <property type="component" value="Unassembled WGS sequence"/>
</dbReference>
<dbReference type="CDD" id="cd11577">
    <property type="entry name" value="GH71"/>
    <property type="match status" value="1"/>
</dbReference>
<gene>
    <name evidence="2" type="ORF">PDIGIT_LOCUS7177</name>
</gene>
<dbReference type="EMBL" id="CAOQHR010000004">
    <property type="protein sequence ID" value="CAI6334123.1"/>
    <property type="molecule type" value="Genomic_DNA"/>
</dbReference>
<keyword evidence="3" id="KW-1185">Reference proteome</keyword>
<feature type="chain" id="PRO_5040990681" description="Glycoside hydrolase family 71 protein" evidence="1">
    <location>
        <begin position="18"/>
        <end position="418"/>
    </location>
</feature>